<evidence type="ECO:0000313" key="2">
    <source>
        <dbReference type="EMBL" id="QHU21768.1"/>
    </source>
</evidence>
<dbReference type="Gene3D" id="3.50.50.60">
    <property type="entry name" value="FAD/NAD(P)-binding domain"/>
    <property type="match status" value="1"/>
</dbReference>
<reference evidence="2" key="1">
    <citation type="journal article" date="2020" name="Nature">
        <title>Giant virus diversity and host interactions through global metagenomics.</title>
        <authorList>
            <person name="Schulz F."/>
            <person name="Roux S."/>
            <person name="Paez-Espino D."/>
            <person name="Jungbluth S."/>
            <person name="Walsh D.A."/>
            <person name="Denef V.J."/>
            <person name="McMahon K.D."/>
            <person name="Konstantinidis K.T."/>
            <person name="Eloe-Fadrosh E.A."/>
            <person name="Kyrpides N.C."/>
            <person name="Woyke T."/>
        </authorList>
    </citation>
    <scope>NUCLEOTIDE SEQUENCE</scope>
    <source>
        <strain evidence="2">GVMAG-S-3300013286-35</strain>
    </source>
</reference>
<organism evidence="2">
    <name type="scientific">viral metagenome</name>
    <dbReference type="NCBI Taxonomy" id="1070528"/>
    <lineage>
        <taxon>unclassified sequences</taxon>
        <taxon>metagenomes</taxon>
        <taxon>organismal metagenomes</taxon>
    </lineage>
</organism>
<dbReference type="InterPro" id="IPR050281">
    <property type="entry name" value="Flavin_monoamine_oxidase"/>
</dbReference>
<dbReference type="Pfam" id="PF01593">
    <property type="entry name" value="Amino_oxidase"/>
    <property type="match status" value="1"/>
</dbReference>
<accession>A0A6C0KZP2</accession>
<dbReference type="SUPFAM" id="SSF51905">
    <property type="entry name" value="FAD/NAD(P)-binding domain"/>
    <property type="match status" value="1"/>
</dbReference>
<proteinExistence type="predicted"/>
<name>A0A6C0KZP2_9ZZZZ</name>
<dbReference type="PANTHER" id="PTHR10742:SF410">
    <property type="entry name" value="LYSINE-SPECIFIC HISTONE DEMETHYLASE 2"/>
    <property type="match status" value="1"/>
</dbReference>
<sequence>MLYDIIIVGAGVAGLRAALECKKLNKSLKILVLEKYEASGGRMYTVHETVQGKPIQYESGAGRIHSSHTKLLSLLKNYNLHTIELDDETLWRPYGQPSKPNHFTDMWLSLCAVFEDLPDDVKRTKTLRELAISVLGAEQATNLLDHYPYRAELEISSADSSIDLYKSLQKGHFCVVKEGFSALAEAMTKDAVEQGVQFKYNIEVDRITYNKNKTEYTVKTTSNKEFLAKRVMMALPQKALIDIHPFSQDHPLLKVVRMEPLMRIYSVYPQPTDWFPKAKVVTNTPLRYIIPINQKAGLIMSSYLDSRDIELWPDLHKKENHEKLVQKIQNETATLFPESHIPEPLYTKAHLWQQGCSYWLPTTEDYRDLSREALNPMPDTHPGLHLIGESFSKKQQWIEGAIEHADELIASIKENLLQK</sequence>
<dbReference type="AlphaFoldDB" id="A0A6C0KZP2"/>
<dbReference type="GO" id="GO:0016491">
    <property type="term" value="F:oxidoreductase activity"/>
    <property type="evidence" value="ECO:0007669"/>
    <property type="project" value="InterPro"/>
</dbReference>
<dbReference type="InterPro" id="IPR036188">
    <property type="entry name" value="FAD/NAD-bd_sf"/>
</dbReference>
<dbReference type="EMBL" id="MN740992">
    <property type="protein sequence ID" value="QHU21768.1"/>
    <property type="molecule type" value="Genomic_DNA"/>
</dbReference>
<dbReference type="PANTHER" id="PTHR10742">
    <property type="entry name" value="FLAVIN MONOAMINE OXIDASE"/>
    <property type="match status" value="1"/>
</dbReference>
<feature type="domain" description="Amine oxidase" evidence="1">
    <location>
        <begin position="12"/>
        <end position="405"/>
    </location>
</feature>
<evidence type="ECO:0000259" key="1">
    <source>
        <dbReference type="Pfam" id="PF01593"/>
    </source>
</evidence>
<dbReference type="InterPro" id="IPR002937">
    <property type="entry name" value="Amino_oxidase"/>
</dbReference>
<protein>
    <recommendedName>
        <fullName evidence="1">Amine oxidase domain-containing protein</fullName>
    </recommendedName>
</protein>